<dbReference type="Proteomes" id="UP000694892">
    <property type="component" value="Chromosome 1L"/>
</dbReference>
<organism evidence="2 3">
    <name type="scientific">Xenopus laevis</name>
    <name type="common">African clawed frog</name>
    <dbReference type="NCBI Taxonomy" id="8355"/>
    <lineage>
        <taxon>Eukaryota</taxon>
        <taxon>Metazoa</taxon>
        <taxon>Chordata</taxon>
        <taxon>Craniata</taxon>
        <taxon>Vertebrata</taxon>
        <taxon>Euteleostomi</taxon>
        <taxon>Amphibia</taxon>
        <taxon>Batrachia</taxon>
        <taxon>Anura</taxon>
        <taxon>Pipoidea</taxon>
        <taxon>Pipidae</taxon>
        <taxon>Xenopodinae</taxon>
        <taxon>Xenopus</taxon>
        <taxon>Xenopus</taxon>
    </lineage>
</organism>
<proteinExistence type="predicted"/>
<dbReference type="AlphaFoldDB" id="A0A974E2X7"/>
<reference evidence="3" key="1">
    <citation type="journal article" date="2016" name="Nature">
        <title>Genome evolution in the allotetraploid frog Xenopus laevis.</title>
        <authorList>
            <person name="Session A.M."/>
            <person name="Uno Y."/>
            <person name="Kwon T."/>
            <person name="Chapman J.A."/>
            <person name="Toyoda A."/>
            <person name="Takahashi S."/>
            <person name="Fukui A."/>
            <person name="Hikosaka A."/>
            <person name="Suzuki A."/>
            <person name="Kondo M."/>
            <person name="van Heeringen S.J."/>
            <person name="Quigley I."/>
            <person name="Heinz S."/>
            <person name="Ogino H."/>
            <person name="Ochi H."/>
            <person name="Hellsten U."/>
            <person name="Lyons J.B."/>
            <person name="Simakov O."/>
            <person name="Putnam N."/>
            <person name="Stites J."/>
            <person name="Kuroki Y."/>
            <person name="Tanaka T."/>
            <person name="Michiue T."/>
            <person name="Watanabe M."/>
            <person name="Bogdanovic O."/>
            <person name="Lister R."/>
            <person name="Georgiou G."/>
            <person name="Paranjpe S.S."/>
            <person name="van Kruijsbergen I."/>
            <person name="Shu S."/>
            <person name="Carlson J."/>
            <person name="Kinoshita T."/>
            <person name="Ohta Y."/>
            <person name="Mawaribuchi S."/>
            <person name="Jenkins J."/>
            <person name="Grimwood J."/>
            <person name="Schmutz J."/>
            <person name="Mitros T."/>
            <person name="Mozaffari S.V."/>
            <person name="Suzuki Y."/>
            <person name="Haramoto Y."/>
            <person name="Yamamoto T.S."/>
            <person name="Takagi C."/>
            <person name="Heald R."/>
            <person name="Miller K."/>
            <person name="Haudenschild C."/>
            <person name="Kitzman J."/>
            <person name="Nakayama T."/>
            <person name="Izutsu Y."/>
            <person name="Robert J."/>
            <person name="Fortriede J."/>
            <person name="Burns K."/>
            <person name="Lotay V."/>
            <person name="Karimi K."/>
            <person name="Yasuoka Y."/>
            <person name="Dichmann D.S."/>
            <person name="Flajnik M.F."/>
            <person name="Houston D.W."/>
            <person name="Shendure J."/>
            <person name="DuPasquier L."/>
            <person name="Vize P.D."/>
            <person name="Zorn A.M."/>
            <person name="Ito M."/>
            <person name="Marcotte E.M."/>
            <person name="Wallingford J.B."/>
            <person name="Ito Y."/>
            <person name="Asashima M."/>
            <person name="Ueno N."/>
            <person name="Matsuda Y."/>
            <person name="Veenstra G.J."/>
            <person name="Fujiyama A."/>
            <person name="Harland R.M."/>
            <person name="Taira M."/>
            <person name="Rokhsar D.S."/>
        </authorList>
    </citation>
    <scope>NUCLEOTIDE SEQUENCE [LARGE SCALE GENOMIC DNA]</scope>
    <source>
        <strain evidence="3">J</strain>
    </source>
</reference>
<accession>A0A974E2X7</accession>
<protein>
    <submittedName>
        <fullName evidence="2">Uncharacterized protein</fullName>
    </submittedName>
</protein>
<evidence type="ECO:0000256" key="1">
    <source>
        <dbReference type="SAM" id="MobiDB-lite"/>
    </source>
</evidence>
<gene>
    <name evidence="2" type="ORF">XELAEV_18007363mg</name>
</gene>
<name>A0A974E2X7_XENLA</name>
<dbReference type="EMBL" id="CM004466">
    <property type="protein sequence ID" value="OCU01572.1"/>
    <property type="molecule type" value="Genomic_DNA"/>
</dbReference>
<feature type="region of interest" description="Disordered" evidence="1">
    <location>
        <begin position="56"/>
        <end position="159"/>
    </location>
</feature>
<sequence>MGAILERGYVNLPPFSDRQREEKLVIAEGIEEMMARLRAEVNKRGEDWLRQLLPEVTEQVQRSPPPRQLRLSPSPPARRRRTAARRPEMLRAGTSRHLLQTSPAGACRRSSRKVQIGTPEDTDQSPAGGAIPQGARRGVEVARPGNQRGAAAAVGPTQG</sequence>
<evidence type="ECO:0000313" key="3">
    <source>
        <dbReference type="Proteomes" id="UP000694892"/>
    </source>
</evidence>
<evidence type="ECO:0000313" key="2">
    <source>
        <dbReference type="EMBL" id="OCU01572.1"/>
    </source>
</evidence>